<sequence>MGVSFPSPDGAEISAFSEISPDAKPLDVFGAEVRRYRKRAGLTQDRLAEITMFSQSLIGFIERGERTPSRNFARLCDDALRAGGELVRLWEHVTRAASPPWFRGWLDVEREAHTLHTWEPLVVPGLLQTEEYARAVLRGEPGITDEQVEKAVEARLERQGILSRPQRPMLWVVLDEVVLQRPVGGRDVMRRQLERLLDSAESPRIGIQIVPLELGSTKGASGAFAIAQIQGRPDTVYIESAINGNVTDRPENVEAIRARYDTIRAEANPRHASIELIRKAEKSWS</sequence>
<evidence type="ECO:0000313" key="2">
    <source>
        <dbReference type="EMBL" id="NYF38212.1"/>
    </source>
</evidence>
<dbReference type="InterPro" id="IPR001387">
    <property type="entry name" value="Cro/C1-type_HTH"/>
</dbReference>
<protein>
    <submittedName>
        <fullName evidence="2">Transcriptional regulator with XRE-family HTH domain</fullName>
    </submittedName>
</protein>
<keyword evidence="3" id="KW-1185">Reference proteome</keyword>
<accession>A0A852UMQ8</accession>
<dbReference type="InterPro" id="IPR043917">
    <property type="entry name" value="DUF5753"/>
</dbReference>
<gene>
    <name evidence="2" type="ORF">HDA43_000371</name>
</gene>
<dbReference type="SUPFAM" id="SSF47413">
    <property type="entry name" value="lambda repressor-like DNA-binding domains"/>
    <property type="match status" value="1"/>
</dbReference>
<feature type="domain" description="HTH cro/C1-type" evidence="1">
    <location>
        <begin position="33"/>
        <end position="69"/>
    </location>
</feature>
<dbReference type="Gene3D" id="1.10.260.40">
    <property type="entry name" value="lambda repressor-like DNA-binding domains"/>
    <property type="match status" value="1"/>
</dbReference>
<dbReference type="EMBL" id="JACCCO010000001">
    <property type="protein sequence ID" value="NYF38212.1"/>
    <property type="molecule type" value="Genomic_DNA"/>
</dbReference>
<dbReference type="Pfam" id="PF13560">
    <property type="entry name" value="HTH_31"/>
    <property type="match status" value="1"/>
</dbReference>
<evidence type="ECO:0000259" key="1">
    <source>
        <dbReference type="PROSITE" id="PS50943"/>
    </source>
</evidence>
<dbReference type="Proteomes" id="UP000576393">
    <property type="component" value="Unassembled WGS sequence"/>
</dbReference>
<proteinExistence type="predicted"/>
<organism evidence="2 3">
    <name type="scientific">Streptosporangium sandarakinum</name>
    <dbReference type="NCBI Taxonomy" id="1260955"/>
    <lineage>
        <taxon>Bacteria</taxon>
        <taxon>Bacillati</taxon>
        <taxon>Actinomycetota</taxon>
        <taxon>Actinomycetes</taxon>
        <taxon>Streptosporangiales</taxon>
        <taxon>Streptosporangiaceae</taxon>
        <taxon>Streptosporangium</taxon>
    </lineage>
</organism>
<dbReference type="CDD" id="cd00093">
    <property type="entry name" value="HTH_XRE"/>
    <property type="match status" value="1"/>
</dbReference>
<dbReference type="GO" id="GO:0003677">
    <property type="term" value="F:DNA binding"/>
    <property type="evidence" value="ECO:0007669"/>
    <property type="project" value="InterPro"/>
</dbReference>
<dbReference type="PROSITE" id="PS50943">
    <property type="entry name" value="HTH_CROC1"/>
    <property type="match status" value="1"/>
</dbReference>
<dbReference type="InterPro" id="IPR010982">
    <property type="entry name" value="Lambda_DNA-bd_dom_sf"/>
</dbReference>
<reference evidence="2 3" key="1">
    <citation type="submission" date="2020-07" db="EMBL/GenBank/DDBJ databases">
        <title>Sequencing the genomes of 1000 actinobacteria strains.</title>
        <authorList>
            <person name="Klenk H.-P."/>
        </authorList>
    </citation>
    <scope>NUCLEOTIDE SEQUENCE [LARGE SCALE GENOMIC DNA]</scope>
    <source>
        <strain evidence="2 3">DSM 45763</strain>
    </source>
</reference>
<dbReference type="AlphaFoldDB" id="A0A852UMQ8"/>
<comment type="caution">
    <text evidence="2">The sequence shown here is derived from an EMBL/GenBank/DDBJ whole genome shotgun (WGS) entry which is preliminary data.</text>
</comment>
<dbReference type="Pfam" id="PF19054">
    <property type="entry name" value="DUF5753"/>
    <property type="match status" value="1"/>
</dbReference>
<name>A0A852UMQ8_9ACTN</name>
<evidence type="ECO:0000313" key="3">
    <source>
        <dbReference type="Proteomes" id="UP000576393"/>
    </source>
</evidence>
<dbReference type="SMART" id="SM00530">
    <property type="entry name" value="HTH_XRE"/>
    <property type="match status" value="1"/>
</dbReference>